<protein>
    <submittedName>
        <fullName evidence="2">Uncharacterized protein</fullName>
    </submittedName>
</protein>
<dbReference type="OrthoDB" id="538223at2759"/>
<gene>
    <name evidence="2" type="ORF">O181_113552</name>
</gene>
<feature type="compositionally biased region" description="Polar residues" evidence="1">
    <location>
        <begin position="7"/>
        <end position="23"/>
    </location>
</feature>
<evidence type="ECO:0000313" key="3">
    <source>
        <dbReference type="Proteomes" id="UP000765509"/>
    </source>
</evidence>
<name>A0A9Q3K3X1_9BASI</name>
<accession>A0A9Q3K3X1</accession>
<dbReference type="Proteomes" id="UP000765509">
    <property type="component" value="Unassembled WGS sequence"/>
</dbReference>
<proteinExistence type="predicted"/>
<dbReference type="AlphaFoldDB" id="A0A9Q3K3X1"/>
<evidence type="ECO:0000313" key="2">
    <source>
        <dbReference type="EMBL" id="MBW0573837.1"/>
    </source>
</evidence>
<feature type="region of interest" description="Disordered" evidence="1">
    <location>
        <begin position="1"/>
        <end position="39"/>
    </location>
</feature>
<evidence type="ECO:0000256" key="1">
    <source>
        <dbReference type="SAM" id="MobiDB-lite"/>
    </source>
</evidence>
<reference evidence="2" key="1">
    <citation type="submission" date="2021-03" db="EMBL/GenBank/DDBJ databases">
        <title>Draft genome sequence of rust myrtle Austropuccinia psidii MF-1, a brazilian biotype.</title>
        <authorList>
            <person name="Quecine M.C."/>
            <person name="Pachon D.M.R."/>
            <person name="Bonatelli M.L."/>
            <person name="Correr F.H."/>
            <person name="Franceschini L.M."/>
            <person name="Leite T.F."/>
            <person name="Margarido G.R.A."/>
            <person name="Almeida C.A."/>
            <person name="Ferrarezi J.A."/>
            <person name="Labate C.A."/>
        </authorList>
    </citation>
    <scope>NUCLEOTIDE SEQUENCE</scope>
    <source>
        <strain evidence="2">MF-1</strain>
    </source>
</reference>
<keyword evidence="3" id="KW-1185">Reference proteome</keyword>
<sequence length="187" mass="20561">MRKLLDSFTNSKRPSPQLQSFPTHHSPGRISRQSGSHHVSIKTTSIVTCVTQRPNPFQHYSQCLGNFTSLASAPQRLACQCAPTALQMRLQHCPPSPSSPLLTLSHPHHYHPYACVVPSLHASNTASHPYAHVVPSQHASDNSYHPYARVVPSRHASDTTHDPYACVVPSRHASNTAYHPYARGVPS</sequence>
<comment type="caution">
    <text evidence="2">The sequence shown here is derived from an EMBL/GenBank/DDBJ whole genome shotgun (WGS) entry which is preliminary data.</text>
</comment>
<dbReference type="EMBL" id="AVOT02092933">
    <property type="protein sequence ID" value="MBW0573837.1"/>
    <property type="molecule type" value="Genomic_DNA"/>
</dbReference>
<organism evidence="2 3">
    <name type="scientific">Austropuccinia psidii MF-1</name>
    <dbReference type="NCBI Taxonomy" id="1389203"/>
    <lineage>
        <taxon>Eukaryota</taxon>
        <taxon>Fungi</taxon>
        <taxon>Dikarya</taxon>
        <taxon>Basidiomycota</taxon>
        <taxon>Pucciniomycotina</taxon>
        <taxon>Pucciniomycetes</taxon>
        <taxon>Pucciniales</taxon>
        <taxon>Sphaerophragmiaceae</taxon>
        <taxon>Austropuccinia</taxon>
    </lineage>
</organism>